<gene>
    <name evidence="9" type="ordered locus">Emin_1481</name>
</gene>
<dbReference type="InterPro" id="IPR000297">
    <property type="entry name" value="PPIase_PpiC"/>
</dbReference>
<dbReference type="OrthoDB" id="14196at2"/>
<feature type="chain" id="PRO_5002778414" description="peptidylprolyl isomerase" evidence="7">
    <location>
        <begin position="23"/>
        <end position="390"/>
    </location>
</feature>
<feature type="domain" description="PpiC" evidence="8">
    <location>
        <begin position="217"/>
        <end position="320"/>
    </location>
</feature>
<dbReference type="EC" id="5.2.1.8" evidence="2"/>
<dbReference type="PANTHER" id="PTHR47245">
    <property type="entry name" value="PEPTIDYLPROLYL ISOMERASE"/>
    <property type="match status" value="1"/>
</dbReference>
<dbReference type="InterPro" id="IPR046357">
    <property type="entry name" value="PPIase_dom_sf"/>
</dbReference>
<dbReference type="SUPFAM" id="SSF109998">
    <property type="entry name" value="Triger factor/SurA peptide-binding domain-like"/>
    <property type="match status" value="1"/>
</dbReference>
<dbReference type="PROSITE" id="PS50198">
    <property type="entry name" value="PPIC_PPIASE_2"/>
    <property type="match status" value="1"/>
</dbReference>
<dbReference type="Gene3D" id="3.10.50.40">
    <property type="match status" value="1"/>
</dbReference>
<proteinExistence type="predicted"/>
<dbReference type="STRING" id="445932.Emin_1481"/>
<dbReference type="PANTHER" id="PTHR47245:SF1">
    <property type="entry name" value="FOLDASE PROTEIN PRSA"/>
    <property type="match status" value="1"/>
</dbReference>
<dbReference type="Gene3D" id="1.10.4030.10">
    <property type="entry name" value="Porin chaperone SurA, peptide-binding domain"/>
    <property type="match status" value="1"/>
</dbReference>
<dbReference type="InterPro" id="IPR050245">
    <property type="entry name" value="PrsA_foldase"/>
</dbReference>
<organism evidence="9 10">
    <name type="scientific">Elusimicrobium minutum (strain Pei191)</name>
    <dbReference type="NCBI Taxonomy" id="445932"/>
    <lineage>
        <taxon>Bacteria</taxon>
        <taxon>Pseudomonadati</taxon>
        <taxon>Elusimicrobiota</taxon>
        <taxon>Elusimicrobia</taxon>
        <taxon>Elusimicrobiales</taxon>
        <taxon>Elusimicrobiaceae</taxon>
        <taxon>Elusimicrobium</taxon>
    </lineage>
</organism>
<keyword evidence="5 6" id="KW-0413">Isomerase</keyword>
<dbReference type="InterPro" id="IPR027304">
    <property type="entry name" value="Trigger_fact/SurA_dom_sf"/>
</dbReference>
<dbReference type="EMBL" id="CP001055">
    <property type="protein sequence ID" value="ACC99029.1"/>
    <property type="molecule type" value="Genomic_DNA"/>
</dbReference>
<evidence type="ECO:0000256" key="5">
    <source>
        <dbReference type="ARBA" id="ARBA00023235"/>
    </source>
</evidence>
<evidence type="ECO:0000256" key="3">
    <source>
        <dbReference type="ARBA" id="ARBA00022729"/>
    </source>
</evidence>
<dbReference type="RefSeq" id="WP_012415644.1">
    <property type="nucleotide sequence ID" value="NC_010644.1"/>
</dbReference>
<dbReference type="GO" id="GO:0003755">
    <property type="term" value="F:peptidyl-prolyl cis-trans isomerase activity"/>
    <property type="evidence" value="ECO:0007669"/>
    <property type="project" value="UniProtKB-KW"/>
</dbReference>
<dbReference type="Proteomes" id="UP000001029">
    <property type="component" value="Chromosome"/>
</dbReference>
<evidence type="ECO:0000256" key="1">
    <source>
        <dbReference type="ARBA" id="ARBA00000971"/>
    </source>
</evidence>
<evidence type="ECO:0000256" key="6">
    <source>
        <dbReference type="PROSITE-ProRule" id="PRU00278"/>
    </source>
</evidence>
<reference evidence="9 10" key="1">
    <citation type="journal article" date="2009" name="Appl. Environ. Microbiol.">
        <title>Genomic analysis of 'Elusimicrobium minutum,' the first cultivated representative of the phylum 'Elusimicrobia' (formerly termite group 1).</title>
        <authorList>
            <person name="Herlemann D.P.R."/>
            <person name="Geissinger O."/>
            <person name="Ikeda-Ohtsubo W."/>
            <person name="Kunin V."/>
            <person name="Sun H."/>
            <person name="Lapidus A."/>
            <person name="Hugenholtz P."/>
            <person name="Brune A."/>
        </authorList>
    </citation>
    <scope>NUCLEOTIDE SEQUENCE [LARGE SCALE GENOMIC DNA]</scope>
    <source>
        <strain evidence="9 10">Pei191</strain>
    </source>
</reference>
<evidence type="ECO:0000256" key="4">
    <source>
        <dbReference type="ARBA" id="ARBA00023110"/>
    </source>
</evidence>
<dbReference type="HOGENOM" id="CLU_707388_0_0_0"/>
<sequence length="390" mass="42993">MKVNKLILSGILIALTAVCANAVVVDAAVATVNGKPILQSDFDKVAGAFEAQYTAAAPKLMEQPGVKLKLEKEVLDQMINDELLFQAAEKEGVKAREDEIDEAVKQAKDALIPAADEKGKPISEKERTKQFDAALKKEGISQKQFRDKLKKQIMSRKYVETAIVTKVKPVEEADAKALYDQVKAVMKKDSKKTALIKPEEHKKEVEAIAMRLEQLSAPKVRIGHIFLEAPKAAGADKIKEKEALAKEIKKKIDGGMDFSTAVRQFSDDKNSQSTGGDMILIKGAPNTPKEIDTKAFSLDVGKVSDPIKTDFGFHIIKIKEKSAAEEITYEKVAREFGQYIAAQRIQVAINEHIKDLNSKAEIKINKDFSALEKPAANVKEEPAKTEPKKK</sequence>
<evidence type="ECO:0000256" key="2">
    <source>
        <dbReference type="ARBA" id="ARBA00013194"/>
    </source>
</evidence>
<dbReference type="SUPFAM" id="SSF54534">
    <property type="entry name" value="FKBP-like"/>
    <property type="match status" value="1"/>
</dbReference>
<dbReference type="AlphaFoldDB" id="B2KET3"/>
<keyword evidence="4 6" id="KW-0697">Rotamase</keyword>
<evidence type="ECO:0000313" key="10">
    <source>
        <dbReference type="Proteomes" id="UP000001029"/>
    </source>
</evidence>
<dbReference type="Pfam" id="PF00639">
    <property type="entry name" value="Rotamase"/>
    <property type="match status" value="1"/>
</dbReference>
<feature type="signal peptide" evidence="7">
    <location>
        <begin position="1"/>
        <end position="22"/>
    </location>
</feature>
<name>B2KET3_ELUMP</name>
<evidence type="ECO:0000256" key="7">
    <source>
        <dbReference type="SAM" id="SignalP"/>
    </source>
</evidence>
<comment type="catalytic activity">
    <reaction evidence="1">
        <text>[protein]-peptidylproline (omega=180) = [protein]-peptidylproline (omega=0)</text>
        <dbReference type="Rhea" id="RHEA:16237"/>
        <dbReference type="Rhea" id="RHEA-COMP:10747"/>
        <dbReference type="Rhea" id="RHEA-COMP:10748"/>
        <dbReference type="ChEBI" id="CHEBI:83833"/>
        <dbReference type="ChEBI" id="CHEBI:83834"/>
        <dbReference type="EC" id="5.2.1.8"/>
    </reaction>
</comment>
<dbReference type="Pfam" id="PF13624">
    <property type="entry name" value="SurA_N_3"/>
    <property type="match status" value="1"/>
</dbReference>
<keyword evidence="3 7" id="KW-0732">Signal</keyword>
<dbReference type="KEGG" id="emi:Emin_1481"/>
<evidence type="ECO:0000259" key="8">
    <source>
        <dbReference type="PROSITE" id="PS50198"/>
    </source>
</evidence>
<accession>B2KET3</accession>
<evidence type="ECO:0000313" key="9">
    <source>
        <dbReference type="EMBL" id="ACC99029.1"/>
    </source>
</evidence>
<keyword evidence="10" id="KW-1185">Reference proteome</keyword>
<protein>
    <recommendedName>
        <fullName evidence="2">peptidylprolyl isomerase</fullName>
        <ecNumber evidence="2">5.2.1.8</ecNumber>
    </recommendedName>
</protein>